<dbReference type="InterPro" id="IPR051396">
    <property type="entry name" value="Bact_Antivir_Def_Nuclease"/>
</dbReference>
<dbReference type="InterPro" id="IPR003959">
    <property type="entry name" value="ATPase_AAA_core"/>
</dbReference>
<name>A0A4U0H1M5_9SPHI</name>
<dbReference type="RefSeq" id="WP_136820589.1">
    <property type="nucleotide sequence ID" value="NZ_BMJX01000003.1"/>
</dbReference>
<keyword evidence="2" id="KW-0067">ATP-binding</keyword>
<dbReference type="OrthoDB" id="9792800at2"/>
<evidence type="ECO:0000313" key="2">
    <source>
        <dbReference type="EMBL" id="TJY65460.1"/>
    </source>
</evidence>
<organism evidence="2 3">
    <name type="scientific">Sphingobacterium alkalisoli</name>
    <dbReference type="NCBI Taxonomy" id="1874115"/>
    <lineage>
        <taxon>Bacteria</taxon>
        <taxon>Pseudomonadati</taxon>
        <taxon>Bacteroidota</taxon>
        <taxon>Sphingobacteriia</taxon>
        <taxon>Sphingobacteriales</taxon>
        <taxon>Sphingobacteriaceae</taxon>
        <taxon>Sphingobacterium</taxon>
    </lineage>
</organism>
<protein>
    <submittedName>
        <fullName evidence="2">ATP-binding protein</fullName>
    </submittedName>
</protein>
<keyword evidence="2" id="KW-0547">Nucleotide-binding</keyword>
<proteinExistence type="predicted"/>
<gene>
    <name evidence="2" type="ORF">FAZ19_09970</name>
</gene>
<evidence type="ECO:0000259" key="1">
    <source>
        <dbReference type="Pfam" id="PF13304"/>
    </source>
</evidence>
<dbReference type="GO" id="GO:0016887">
    <property type="term" value="F:ATP hydrolysis activity"/>
    <property type="evidence" value="ECO:0007669"/>
    <property type="project" value="InterPro"/>
</dbReference>
<evidence type="ECO:0000313" key="3">
    <source>
        <dbReference type="Proteomes" id="UP000309872"/>
    </source>
</evidence>
<sequence>MTISEFKFEDKSLDWRLEQFPLSKLTLLVGASGVGKTQILRALMALKQIAGGSSINGISWRIEFKTLSNQNYIWEGEFENKGIEIFIDIDDDEDDNKKNKPRIIYEKLFLDNEIVIDRNEDKILFLGQPTIKLSQQQSIIHLLKEEEKINPAYDGIRKLDFADHSNSANAGQGFRFSFLNAKSLSKKFNTIERIQESELETPLKLFFVQKADKKVFVTIKQRFADIFPQIEDIKIAPLETKEKEMPDLLKDYPFIQIKEKGVQHWISQNRISSGMFRTLMQLSELYLCSEGTVFLIDEFENSLGINCINEITNDILASKRKLQFVLTSHHPYIIDAIGYNNWKLVTRNAGVIKTHNIDKFNIGKSKHSAFMQLIQLDEYQTGQEQ</sequence>
<comment type="caution">
    <text evidence="2">The sequence shown here is derived from an EMBL/GenBank/DDBJ whole genome shotgun (WGS) entry which is preliminary data.</text>
</comment>
<dbReference type="AlphaFoldDB" id="A0A4U0H1M5"/>
<dbReference type="Proteomes" id="UP000309872">
    <property type="component" value="Unassembled WGS sequence"/>
</dbReference>
<dbReference type="SUPFAM" id="SSF52540">
    <property type="entry name" value="P-loop containing nucleoside triphosphate hydrolases"/>
    <property type="match status" value="1"/>
</dbReference>
<dbReference type="Gene3D" id="3.40.50.300">
    <property type="entry name" value="P-loop containing nucleotide triphosphate hydrolases"/>
    <property type="match status" value="1"/>
</dbReference>
<reference evidence="2 3" key="1">
    <citation type="submission" date="2019-04" db="EMBL/GenBank/DDBJ databases">
        <title>Sphingobacterium olei sp. nov., isolated from oil-contaminated soil.</title>
        <authorList>
            <person name="Liu B."/>
        </authorList>
    </citation>
    <scope>NUCLEOTIDE SEQUENCE [LARGE SCALE GENOMIC DNA]</scope>
    <source>
        <strain evidence="2 3">Y3L14</strain>
    </source>
</reference>
<dbReference type="EMBL" id="SUKA01000003">
    <property type="protein sequence ID" value="TJY65460.1"/>
    <property type="molecule type" value="Genomic_DNA"/>
</dbReference>
<dbReference type="PANTHER" id="PTHR43581:SF2">
    <property type="entry name" value="EXCINUCLEASE ATPASE SUBUNIT"/>
    <property type="match status" value="1"/>
</dbReference>
<dbReference type="Pfam" id="PF13304">
    <property type="entry name" value="AAA_21"/>
    <property type="match status" value="1"/>
</dbReference>
<feature type="domain" description="ATPase AAA-type core" evidence="1">
    <location>
        <begin position="25"/>
        <end position="335"/>
    </location>
</feature>
<accession>A0A4U0H1M5</accession>
<keyword evidence="3" id="KW-1185">Reference proteome</keyword>
<dbReference type="InterPro" id="IPR027417">
    <property type="entry name" value="P-loop_NTPase"/>
</dbReference>
<dbReference type="GO" id="GO:0005524">
    <property type="term" value="F:ATP binding"/>
    <property type="evidence" value="ECO:0007669"/>
    <property type="project" value="UniProtKB-KW"/>
</dbReference>
<dbReference type="PANTHER" id="PTHR43581">
    <property type="entry name" value="ATP/GTP PHOSPHATASE"/>
    <property type="match status" value="1"/>
</dbReference>